<dbReference type="InterPro" id="IPR027417">
    <property type="entry name" value="P-loop_NTPase"/>
</dbReference>
<dbReference type="InterPro" id="IPR000330">
    <property type="entry name" value="SNF2_N"/>
</dbReference>
<dbReference type="Pfam" id="PF00271">
    <property type="entry name" value="Helicase_C"/>
    <property type="match status" value="1"/>
</dbReference>
<dbReference type="EMBL" id="FNJW01000008">
    <property type="protein sequence ID" value="SDQ43638.1"/>
    <property type="molecule type" value="Genomic_DNA"/>
</dbReference>
<keyword evidence="4" id="KW-0723">Serine/threonine-protein kinase</keyword>
<evidence type="ECO:0000259" key="3">
    <source>
        <dbReference type="PROSITE" id="PS51194"/>
    </source>
</evidence>
<evidence type="ECO:0000256" key="1">
    <source>
        <dbReference type="ARBA" id="ARBA00022801"/>
    </source>
</evidence>
<accession>A0A1H1AV71</accession>
<dbReference type="InterPro" id="IPR050496">
    <property type="entry name" value="SNF2_RAD54_helicase_repair"/>
</dbReference>
<name>A0A1H1AV71_9LACT</name>
<dbReference type="AlphaFoldDB" id="A0A1H1AV71"/>
<dbReference type="InterPro" id="IPR022138">
    <property type="entry name" value="DUF3670"/>
</dbReference>
<dbReference type="InterPro" id="IPR038718">
    <property type="entry name" value="SNF2-like_sf"/>
</dbReference>
<dbReference type="RefSeq" id="WP_089977986.1">
    <property type="nucleotide sequence ID" value="NZ_CP084916.1"/>
</dbReference>
<dbReference type="Pfam" id="PF00176">
    <property type="entry name" value="SNF2-rel_dom"/>
    <property type="match status" value="1"/>
</dbReference>
<dbReference type="GO" id="GO:0016787">
    <property type="term" value="F:hydrolase activity"/>
    <property type="evidence" value="ECO:0007669"/>
    <property type="project" value="UniProtKB-KW"/>
</dbReference>
<evidence type="ECO:0000313" key="4">
    <source>
        <dbReference type="EMBL" id="SDQ43638.1"/>
    </source>
</evidence>
<dbReference type="PANTHER" id="PTHR45629:SF7">
    <property type="entry name" value="DNA EXCISION REPAIR PROTEIN ERCC-6-RELATED"/>
    <property type="match status" value="1"/>
</dbReference>
<dbReference type="InterPro" id="IPR001650">
    <property type="entry name" value="Helicase_C-like"/>
</dbReference>
<dbReference type="GO" id="GO:0015616">
    <property type="term" value="F:DNA translocase activity"/>
    <property type="evidence" value="ECO:0007669"/>
    <property type="project" value="TreeGrafter"/>
</dbReference>
<keyword evidence="4" id="KW-0418">Kinase</keyword>
<dbReference type="CDD" id="cd18793">
    <property type="entry name" value="SF2_C_SNF"/>
    <property type="match status" value="1"/>
</dbReference>
<evidence type="ECO:0000313" key="5">
    <source>
        <dbReference type="Proteomes" id="UP000199481"/>
    </source>
</evidence>
<dbReference type="InterPro" id="IPR014001">
    <property type="entry name" value="Helicase_ATP-bd"/>
</dbReference>
<reference evidence="5" key="1">
    <citation type="submission" date="2016-10" db="EMBL/GenBank/DDBJ databases">
        <authorList>
            <person name="Varghese N."/>
            <person name="Submissions S."/>
        </authorList>
    </citation>
    <scope>NUCLEOTIDE SEQUENCE [LARGE SCALE GENOMIC DNA]</scope>
    <source>
        <strain evidence="5">MPL-11</strain>
    </source>
</reference>
<gene>
    <name evidence="4" type="ORF">SAMN04487752_2274</name>
</gene>
<keyword evidence="1" id="KW-0378">Hydrolase</keyword>
<dbReference type="Pfam" id="PF12419">
    <property type="entry name" value="DUF3670"/>
    <property type="match status" value="1"/>
</dbReference>
<dbReference type="Gene3D" id="3.40.50.300">
    <property type="entry name" value="P-loop containing nucleotide triphosphate hydrolases"/>
    <property type="match status" value="1"/>
</dbReference>
<dbReference type="SMART" id="SM00490">
    <property type="entry name" value="HELICc"/>
    <property type="match status" value="1"/>
</dbReference>
<dbReference type="InterPro" id="IPR049730">
    <property type="entry name" value="SNF2/RAD54-like_C"/>
</dbReference>
<evidence type="ECO:0000259" key="2">
    <source>
        <dbReference type="PROSITE" id="PS51192"/>
    </source>
</evidence>
<dbReference type="Proteomes" id="UP000199481">
    <property type="component" value="Unassembled WGS sequence"/>
</dbReference>
<dbReference type="PANTHER" id="PTHR45629">
    <property type="entry name" value="SNF2/RAD54 FAMILY MEMBER"/>
    <property type="match status" value="1"/>
</dbReference>
<feature type="domain" description="Helicase ATP-binding" evidence="2">
    <location>
        <begin position="399"/>
        <end position="552"/>
    </location>
</feature>
<dbReference type="PROSITE" id="PS51192">
    <property type="entry name" value="HELICASE_ATP_BIND_1"/>
    <property type="match status" value="1"/>
</dbReference>
<dbReference type="GO" id="GO:0004674">
    <property type="term" value="F:protein serine/threonine kinase activity"/>
    <property type="evidence" value="ECO:0007669"/>
    <property type="project" value="UniProtKB-KW"/>
</dbReference>
<dbReference type="Gene3D" id="3.40.50.10810">
    <property type="entry name" value="Tandem AAA-ATPase domain"/>
    <property type="match status" value="1"/>
</dbReference>
<dbReference type="OrthoDB" id="9802848at2"/>
<organism evidence="4 5">
    <name type="scientific">Carnobacterium viridans</name>
    <dbReference type="NCBI Taxonomy" id="174587"/>
    <lineage>
        <taxon>Bacteria</taxon>
        <taxon>Bacillati</taxon>
        <taxon>Bacillota</taxon>
        <taxon>Bacilli</taxon>
        <taxon>Lactobacillales</taxon>
        <taxon>Carnobacteriaceae</taxon>
        <taxon>Carnobacterium</taxon>
    </lineage>
</organism>
<proteinExistence type="predicted"/>
<keyword evidence="4" id="KW-0808">Transferase</keyword>
<dbReference type="PROSITE" id="PS51194">
    <property type="entry name" value="HELICASE_CTER"/>
    <property type="match status" value="1"/>
</dbReference>
<protein>
    <submittedName>
        <fullName evidence="4">Non-specific serine/threonine protein kinase</fullName>
    </submittedName>
</protein>
<dbReference type="SUPFAM" id="SSF52540">
    <property type="entry name" value="P-loop containing nucleoside triphosphate hydrolases"/>
    <property type="match status" value="2"/>
</dbReference>
<feature type="domain" description="Helicase C-terminal" evidence="3">
    <location>
        <begin position="671"/>
        <end position="830"/>
    </location>
</feature>
<dbReference type="GO" id="GO:0005524">
    <property type="term" value="F:ATP binding"/>
    <property type="evidence" value="ECO:0007669"/>
    <property type="project" value="InterPro"/>
</dbReference>
<dbReference type="SMART" id="SM00487">
    <property type="entry name" value="DEXDc"/>
    <property type="match status" value="1"/>
</dbReference>
<keyword evidence="5" id="KW-1185">Reference proteome</keyword>
<sequence length="845" mass="96388">MAQAIFSEKGFYIENPEVDYEYALKDAPFQTLYEQSFSTESVETDVSIAYLINVAQEFVSALKNDGEIEVTRTFRFPSETVYQQLMNKAPFVTGYEFITVQWLKDVHQELAAIFSEELSHLQSSVSEYIQSKNRSLIVAGRVYFHLVESKQEGFPFAFLATYATKYKDKVSHMPLKNALAEFNDSSEMLSLLSAVGRVANESVFISQLVESGELFSPLRFNENEAYQFLKETPLYEEQGVICRIPDFWKKERKTTIKVTIGDTKPSSIGIEALLEGKPEIYLGEERYSKAEIEDLLHQNEGLAFLKGKWVEINHEKLQQLLTTYDTKENSEWTLFDALRQQQLSDAEENDSLIETTNGQWLQTVFQQMITPTQIKQEQPAKSFQASLRPYQLVGYNWLNFMQEQTFGALLADDMGLGKTVQILALLDSLRQENKRALLVIPASLLENWKKEAARFAPHLQIQILHGKNTFVQDVEADLFITTYGMVARMEALKEEQFDLLILDEAQAIKNPGTKQTKSIKALQANAKIAMTGTPIENRLSDLWSVFDFLNSGLLGSKAEFAKQIKKGTDYGALRQMISPFILRRLKTDRRIISDLPEKNEQKEYVSLSKKQIALYKGLQRDIEKSMAETEGIQRKGLVLAAISKFKQICNHPDQYLGNQEFKPKLSGKFEALQSICETIRDKHEQVLIFTQFKEMCEPLNVFLAEVFGQSGLVLHGGVPVKKRGELVDQFNDPDTYTPYMVLSIKAGGVGLNLTAANHVIHFDRWWNPAVENQATDRAFRIGQEKNVFVYKFVTSGTIEEKIDELLTEKTQLSNDLITETSGENWLTEMSNDDLRNLFTLEVNDK</sequence>